<reference evidence="1" key="1">
    <citation type="journal article" date="2014" name="Int. J. Syst. Evol. Microbiol.">
        <title>Complete genome sequence of Corynebacterium casei LMG S-19264T (=DSM 44701T), isolated from a smear-ripened cheese.</title>
        <authorList>
            <consortium name="US DOE Joint Genome Institute (JGI-PGF)"/>
            <person name="Walter F."/>
            <person name="Albersmeier A."/>
            <person name="Kalinowski J."/>
            <person name="Ruckert C."/>
        </authorList>
    </citation>
    <scope>NUCLEOTIDE SEQUENCE</scope>
    <source>
        <strain evidence="1">JCM 3276</strain>
    </source>
</reference>
<reference evidence="1" key="2">
    <citation type="submission" date="2020-09" db="EMBL/GenBank/DDBJ databases">
        <authorList>
            <person name="Sun Q."/>
            <person name="Ohkuma M."/>
        </authorList>
    </citation>
    <scope>NUCLEOTIDE SEQUENCE</scope>
    <source>
        <strain evidence="1">JCM 3276</strain>
    </source>
</reference>
<gene>
    <name evidence="1" type="ORF">GCM10010171_45680</name>
</gene>
<proteinExistence type="predicted"/>
<comment type="caution">
    <text evidence="1">The sequence shown here is derived from an EMBL/GenBank/DDBJ whole genome shotgun (WGS) entry which is preliminary data.</text>
</comment>
<evidence type="ECO:0008006" key="3">
    <source>
        <dbReference type="Google" id="ProtNLM"/>
    </source>
</evidence>
<accession>A0A918GMM8</accession>
<evidence type="ECO:0000313" key="2">
    <source>
        <dbReference type="Proteomes" id="UP000660680"/>
    </source>
</evidence>
<dbReference type="EMBL" id="BMRB01000004">
    <property type="protein sequence ID" value="GGS45458.1"/>
    <property type="molecule type" value="Genomic_DNA"/>
</dbReference>
<name>A0A918GMM8_9PSEU</name>
<keyword evidence="2" id="KW-1185">Reference proteome</keyword>
<dbReference type="Proteomes" id="UP000660680">
    <property type="component" value="Unassembled WGS sequence"/>
</dbReference>
<dbReference type="AlphaFoldDB" id="A0A918GMM8"/>
<organism evidence="1 2">
    <name type="scientific">Actinokineospora fastidiosa</name>
    <dbReference type="NCBI Taxonomy" id="1816"/>
    <lineage>
        <taxon>Bacteria</taxon>
        <taxon>Bacillati</taxon>
        <taxon>Actinomycetota</taxon>
        <taxon>Actinomycetes</taxon>
        <taxon>Pseudonocardiales</taxon>
        <taxon>Pseudonocardiaceae</taxon>
        <taxon>Actinokineospora</taxon>
    </lineage>
</organism>
<dbReference type="RefSeq" id="WP_189212618.1">
    <property type="nucleotide sequence ID" value="NZ_BMRB01000004.1"/>
</dbReference>
<evidence type="ECO:0000313" key="1">
    <source>
        <dbReference type="EMBL" id="GGS45458.1"/>
    </source>
</evidence>
<protein>
    <recommendedName>
        <fullName evidence="3">SMI1/KNR4 family protein</fullName>
    </recommendedName>
</protein>
<sequence>MPDTTNSLPDFFDAFEARIEEWSSGARVGLSHTEIEEVATDQGGQTLPAAYVEFLRRLGRNGGSFLVGPLVSSSAAAEPAFSAGADAMIRPTRARR</sequence>